<dbReference type="GeneID" id="106808500"/>
<accession>A0ABM1E3F8</accession>
<feature type="compositionally biased region" description="Polar residues" evidence="1">
    <location>
        <begin position="253"/>
        <end position="271"/>
    </location>
</feature>
<feature type="compositionally biased region" description="Basic and acidic residues" evidence="1">
    <location>
        <begin position="318"/>
        <end position="328"/>
    </location>
</feature>
<protein>
    <submittedName>
        <fullName evidence="3">Mucin-19-like</fullName>
    </submittedName>
</protein>
<feature type="compositionally biased region" description="Low complexity" evidence="1">
    <location>
        <begin position="651"/>
        <end position="661"/>
    </location>
</feature>
<feature type="region of interest" description="Disordered" evidence="1">
    <location>
        <begin position="132"/>
        <end position="328"/>
    </location>
</feature>
<feature type="region of interest" description="Disordered" evidence="1">
    <location>
        <begin position="470"/>
        <end position="494"/>
    </location>
</feature>
<feature type="compositionally biased region" description="Polar residues" evidence="1">
    <location>
        <begin position="161"/>
        <end position="173"/>
    </location>
</feature>
<feature type="compositionally biased region" description="Polar residues" evidence="1">
    <location>
        <begin position="188"/>
        <end position="198"/>
    </location>
</feature>
<sequence length="912" mass="95161">MALDVTSIPLARLWTKLDSTLMQLKHQLAAPPAARMVINSNTPPNRVMMVNTKKAPRDVRFIGRMAASMPHEVTSEHTLATAASHTPSMPHIDPPHQPPVTTATCARDRQMVAAATDQYSVEGTSNVVPTMLEFEGSGNSSEVDVEVTEDASQVDVEVTDDSPQVTAEGNDGSQPAEVDDTEEHGNSHPGTGTNTRSQAKIPKKVAPPTRRKSACARRRAVDTQGFQSLPRGGATSRVRGRVEDLRGDAGVSCGQTDVVGTNESEPATSATALAAGSRDGDDNDTRSPVAPAAVSRRKRGANVKHSPKKRKRSAVRKKVNDGETTPDKLTAEEQKELLDAVETVLPQLLGSMMNNRELHEKIAENINKVSGRQSSGSLPPTPHSVPPVDLDLFENQQHQVPDEWVRGAMEMTEHDPLFEGLFNILDLDDYGLETSHKPPANSTMPHVTATASTIPARNHELGAALKGNQLDSSSRPPGSACVAGSAADVSQRGTDETVESINQVNLSCSSLRVEGATSRPDLPNVAPCSPGNRPHGVTPGGDSVAVLTGAVPATTPQTELPRSTELRCTDPVDSSSFAPLMAAPLRPATPPAAVRLAKPPRSPSCAVAMLSDSRGAPSASPRPAHTCATTSKSMDATSAVPVVVAMAPASSAHPATTASHTRSPCHDSSSAEGVPWHSPLTSEHSKERGKGSPDVSNLVVDTSPRRQPRRSQTMSELSMLDVICGLVPDPVNSDPVNSDLITSDIQALSTKLMTSSDLSASNRGRQEMTEATSSLVEATDSSMPAVGSGSVAPYKGAMSAANDQCRETSEEPHDSSSVASVTMATLSGPGITMPSSSVAAITTLTSSIAGVTVPISNVAGKTMPTSSVPDTVVPMSSVASVTVPKSSVAGVIMPTSSVVLAPANCPKSSVVV</sequence>
<evidence type="ECO:0000256" key="1">
    <source>
        <dbReference type="SAM" id="MobiDB-lite"/>
    </source>
</evidence>
<feature type="compositionally biased region" description="Basic residues" evidence="1">
    <location>
        <begin position="295"/>
        <end position="317"/>
    </location>
</feature>
<name>A0ABM1E3F8_PRICU</name>
<dbReference type="Proteomes" id="UP000695022">
    <property type="component" value="Unplaced"/>
</dbReference>
<evidence type="ECO:0000313" key="3">
    <source>
        <dbReference type="RefSeq" id="XP_014666729.1"/>
    </source>
</evidence>
<keyword evidence="2" id="KW-1185">Reference proteome</keyword>
<feature type="region of interest" description="Disordered" evidence="1">
    <location>
        <begin position="603"/>
        <end position="634"/>
    </location>
</feature>
<evidence type="ECO:0000313" key="2">
    <source>
        <dbReference type="Proteomes" id="UP000695022"/>
    </source>
</evidence>
<proteinExistence type="predicted"/>
<feature type="region of interest" description="Disordered" evidence="1">
    <location>
        <begin position="651"/>
        <end position="714"/>
    </location>
</feature>
<feature type="compositionally biased region" description="Basic residues" evidence="1">
    <location>
        <begin position="209"/>
        <end position="218"/>
    </location>
</feature>
<organism evidence="2 3">
    <name type="scientific">Priapulus caudatus</name>
    <name type="common">Priapulid worm</name>
    <dbReference type="NCBI Taxonomy" id="37621"/>
    <lineage>
        <taxon>Eukaryota</taxon>
        <taxon>Metazoa</taxon>
        <taxon>Ecdysozoa</taxon>
        <taxon>Scalidophora</taxon>
        <taxon>Priapulida</taxon>
        <taxon>Priapulimorpha</taxon>
        <taxon>Priapulimorphida</taxon>
        <taxon>Priapulidae</taxon>
        <taxon>Priapulus</taxon>
    </lineage>
</organism>
<gene>
    <name evidence="3" type="primary">LOC106808500</name>
</gene>
<reference evidence="3" key="1">
    <citation type="submission" date="2025-08" db="UniProtKB">
        <authorList>
            <consortium name="RefSeq"/>
        </authorList>
    </citation>
    <scope>IDENTIFICATION</scope>
</reference>
<dbReference type="RefSeq" id="XP_014666729.1">
    <property type="nucleotide sequence ID" value="XM_014811243.1"/>
</dbReference>